<evidence type="ECO:0000256" key="2">
    <source>
        <dbReference type="SAM" id="Phobius"/>
    </source>
</evidence>
<feature type="region of interest" description="Disordered" evidence="1">
    <location>
        <begin position="1"/>
        <end position="24"/>
    </location>
</feature>
<keyword evidence="2" id="KW-0472">Membrane</keyword>
<comment type="caution">
    <text evidence="3">The sequence shown here is derived from an EMBL/GenBank/DDBJ whole genome shotgun (WGS) entry which is preliminary data.</text>
</comment>
<gene>
    <name evidence="3" type="ORF">TrVE_jg11549</name>
</gene>
<keyword evidence="2" id="KW-1133">Transmembrane helix</keyword>
<feature type="transmembrane region" description="Helical" evidence="2">
    <location>
        <begin position="112"/>
        <end position="130"/>
    </location>
</feature>
<feature type="transmembrane region" description="Helical" evidence="2">
    <location>
        <begin position="38"/>
        <end position="60"/>
    </location>
</feature>
<evidence type="ECO:0000256" key="1">
    <source>
        <dbReference type="SAM" id="MobiDB-lite"/>
    </source>
</evidence>
<organism evidence="3 4">
    <name type="scientific">Triparma verrucosa</name>
    <dbReference type="NCBI Taxonomy" id="1606542"/>
    <lineage>
        <taxon>Eukaryota</taxon>
        <taxon>Sar</taxon>
        <taxon>Stramenopiles</taxon>
        <taxon>Ochrophyta</taxon>
        <taxon>Bolidophyceae</taxon>
        <taxon>Parmales</taxon>
        <taxon>Triparmaceae</taxon>
        <taxon>Triparma</taxon>
    </lineage>
</organism>
<feature type="transmembrane region" description="Helical" evidence="2">
    <location>
        <begin position="136"/>
        <end position="158"/>
    </location>
</feature>
<keyword evidence="2" id="KW-0812">Transmembrane</keyword>
<dbReference type="InterPro" id="IPR033579">
    <property type="entry name" value="TMEM128"/>
</dbReference>
<proteinExistence type="predicted"/>
<keyword evidence="4" id="KW-1185">Reference proteome</keyword>
<feature type="transmembrane region" description="Helical" evidence="2">
    <location>
        <begin position="72"/>
        <end position="91"/>
    </location>
</feature>
<name>A0A9W7BHZ6_9STRA</name>
<dbReference type="Pfam" id="PF20479">
    <property type="entry name" value="TMEM128"/>
    <property type="match status" value="1"/>
</dbReference>
<sequence length="191" mass="20517">MPTTVVPTGTSEEGNGSGKGSGSELEGSADGIFARPIALLWSVAMVVSASIGCIEYKLWASLMSRSSGVNHTLMNLSVISSLAMLTLKVYMESLRPSRFKDKLVYENAKQQTHTAIALILFSSVTFNAALWPKYGFVQTCLIAAMVGYGILWNFFMLVPWTSVQNFVGIVGCMFFLQSYYGLGVGGVGVGV</sequence>
<evidence type="ECO:0000313" key="3">
    <source>
        <dbReference type="EMBL" id="GMH91481.1"/>
    </source>
</evidence>
<feature type="transmembrane region" description="Helical" evidence="2">
    <location>
        <begin position="165"/>
        <end position="182"/>
    </location>
</feature>
<reference evidence="4" key="1">
    <citation type="journal article" date="2023" name="Commun. Biol.">
        <title>Genome analysis of Parmales, the sister group of diatoms, reveals the evolutionary specialization of diatoms from phago-mixotrophs to photoautotrophs.</title>
        <authorList>
            <person name="Ban H."/>
            <person name="Sato S."/>
            <person name="Yoshikawa S."/>
            <person name="Yamada K."/>
            <person name="Nakamura Y."/>
            <person name="Ichinomiya M."/>
            <person name="Sato N."/>
            <person name="Blanc-Mathieu R."/>
            <person name="Endo H."/>
            <person name="Kuwata A."/>
            <person name="Ogata H."/>
        </authorList>
    </citation>
    <scope>NUCLEOTIDE SEQUENCE [LARGE SCALE GENOMIC DNA]</scope>
    <source>
        <strain evidence="4">NIES 3699</strain>
    </source>
</reference>
<protein>
    <submittedName>
        <fullName evidence="3">Uncharacterized protein</fullName>
    </submittedName>
</protein>
<dbReference type="AlphaFoldDB" id="A0A9W7BHZ6"/>
<dbReference type="EMBL" id="BRXX01000116">
    <property type="protein sequence ID" value="GMH91481.1"/>
    <property type="molecule type" value="Genomic_DNA"/>
</dbReference>
<accession>A0A9W7BHZ6</accession>
<dbReference type="Proteomes" id="UP001165160">
    <property type="component" value="Unassembled WGS sequence"/>
</dbReference>
<evidence type="ECO:0000313" key="4">
    <source>
        <dbReference type="Proteomes" id="UP001165160"/>
    </source>
</evidence>